<dbReference type="EMBL" id="AYYH01000005">
    <property type="protein sequence ID" value="KRN10908.1"/>
    <property type="molecule type" value="Genomic_DNA"/>
</dbReference>
<protein>
    <submittedName>
        <fullName evidence="4">N-acetylmuramoyl-L-alanine amidase</fullName>
    </submittedName>
</protein>
<dbReference type="Pfam" id="PF08239">
    <property type="entry name" value="SH3_3"/>
    <property type="match status" value="1"/>
</dbReference>
<dbReference type="Pfam" id="PF01520">
    <property type="entry name" value="Amidase_3"/>
    <property type="match status" value="1"/>
</dbReference>
<dbReference type="GO" id="GO:0071555">
    <property type="term" value="P:cell wall organization"/>
    <property type="evidence" value="ECO:0007669"/>
    <property type="project" value="UniProtKB-KW"/>
</dbReference>
<dbReference type="Gene3D" id="2.30.30.40">
    <property type="entry name" value="SH3 Domains"/>
    <property type="match status" value="1"/>
</dbReference>
<keyword evidence="5" id="KW-1185">Reference proteome</keyword>
<dbReference type="SMART" id="SM00646">
    <property type="entry name" value="Ami_3"/>
    <property type="match status" value="1"/>
</dbReference>
<comment type="caution">
    <text evidence="4">The sequence shown here is derived from an EMBL/GenBank/DDBJ whole genome shotgun (WGS) entry which is preliminary data.</text>
</comment>
<dbReference type="GO" id="GO:0009253">
    <property type="term" value="P:peptidoglycan catabolic process"/>
    <property type="evidence" value="ECO:0007669"/>
    <property type="project" value="InterPro"/>
</dbReference>
<dbReference type="AlphaFoldDB" id="A0A0R2EEC7"/>
<dbReference type="Proteomes" id="UP000050898">
    <property type="component" value="Unassembled WGS sequence"/>
</dbReference>
<dbReference type="PROSITE" id="PS51781">
    <property type="entry name" value="SH3B"/>
    <property type="match status" value="1"/>
</dbReference>
<keyword evidence="2" id="KW-0961">Cell wall biogenesis/degradation</keyword>
<evidence type="ECO:0000313" key="5">
    <source>
        <dbReference type="Proteomes" id="UP000050898"/>
    </source>
</evidence>
<dbReference type="Gene3D" id="3.40.630.40">
    <property type="entry name" value="Zn-dependent exopeptidases"/>
    <property type="match status" value="1"/>
</dbReference>
<evidence type="ECO:0000313" key="4">
    <source>
        <dbReference type="EMBL" id="KRN10908.1"/>
    </source>
</evidence>
<reference evidence="4 5" key="1">
    <citation type="journal article" date="2015" name="Genome Announc.">
        <title>Expanding the biotechnology potential of lactobacilli through comparative genomics of 213 strains and associated genera.</title>
        <authorList>
            <person name="Sun Z."/>
            <person name="Harris H.M."/>
            <person name="McCann A."/>
            <person name="Guo C."/>
            <person name="Argimon S."/>
            <person name="Zhang W."/>
            <person name="Yang X."/>
            <person name="Jeffery I.B."/>
            <person name="Cooney J.C."/>
            <person name="Kagawa T.F."/>
            <person name="Liu W."/>
            <person name="Song Y."/>
            <person name="Salvetti E."/>
            <person name="Wrobel A."/>
            <person name="Rasinkangas P."/>
            <person name="Parkhill J."/>
            <person name="Rea M.C."/>
            <person name="O'Sullivan O."/>
            <person name="Ritari J."/>
            <person name="Douillard F.P."/>
            <person name="Paul Ross R."/>
            <person name="Yang R."/>
            <person name="Briner A.E."/>
            <person name="Felis G.E."/>
            <person name="de Vos W.M."/>
            <person name="Barrangou R."/>
            <person name="Klaenhammer T.R."/>
            <person name="Caufield P.W."/>
            <person name="Cui Y."/>
            <person name="Zhang H."/>
            <person name="O'Toole P.W."/>
        </authorList>
    </citation>
    <scope>NUCLEOTIDE SEQUENCE [LARGE SCALE GENOMIC DNA]</scope>
    <source>
        <strain evidence="4 5">DSM 20444</strain>
    </source>
</reference>
<keyword evidence="1" id="KW-0378">Hydrolase</keyword>
<dbReference type="PATRIC" id="fig|1046596.6.peg.1886"/>
<name>A0A0R2EEC7_9LACO</name>
<feature type="domain" description="SH3b" evidence="3">
    <location>
        <begin position="42"/>
        <end position="106"/>
    </location>
</feature>
<evidence type="ECO:0000256" key="1">
    <source>
        <dbReference type="ARBA" id="ARBA00022801"/>
    </source>
</evidence>
<dbReference type="PANTHER" id="PTHR30404:SF0">
    <property type="entry name" value="N-ACETYLMURAMOYL-L-ALANINE AMIDASE AMIC"/>
    <property type="match status" value="1"/>
</dbReference>
<accession>A0A0R2EEC7</accession>
<gene>
    <name evidence="4" type="ORF">FD00_GL001795</name>
</gene>
<dbReference type="InterPro" id="IPR003646">
    <property type="entry name" value="SH3-like_bac-type"/>
</dbReference>
<organism evidence="4 5">
    <name type="scientific">Liquorilactobacillus mali KCTC 3596 = DSM 20444</name>
    <dbReference type="NCBI Taxonomy" id="1046596"/>
    <lineage>
        <taxon>Bacteria</taxon>
        <taxon>Bacillati</taxon>
        <taxon>Bacillota</taxon>
        <taxon>Bacilli</taxon>
        <taxon>Lactobacillales</taxon>
        <taxon>Lactobacillaceae</taxon>
        <taxon>Liquorilactobacillus</taxon>
    </lineage>
</organism>
<dbReference type="CDD" id="cd02696">
    <property type="entry name" value="MurNAc-LAA"/>
    <property type="match status" value="1"/>
</dbReference>
<dbReference type="PANTHER" id="PTHR30404">
    <property type="entry name" value="N-ACETYLMURAMOYL-L-ALANINE AMIDASE"/>
    <property type="match status" value="1"/>
</dbReference>
<evidence type="ECO:0000256" key="2">
    <source>
        <dbReference type="ARBA" id="ARBA00023316"/>
    </source>
</evidence>
<sequence>MIDGELLMKKQNKSFIYENRSNLILLAIVVVLALILSAKTFEYLQQVTIVTPKTALRSGPGIEYSSKSTLKKEQRVTIIRKKYHWIYIKDANNKFGWIADWSVPKKYRNKISNVSDATIVIDPGHGGADSGALSTTGKMEKTYTLKVARKVVAKLRAKGAKVYMTRDSNKYVGLAARAELSNKVHADAFISFHFDSSPVANDASGVTTYYYHQKLSYRLAKTINSEFNTLSLDNRGIDVGNFQVIRDNEFPAILLEMGYINSDRDFAQIKSNSYQNTISSDVVTGLTKYFEN</sequence>
<dbReference type="GO" id="GO:0008745">
    <property type="term" value="F:N-acetylmuramoyl-L-alanine amidase activity"/>
    <property type="evidence" value="ECO:0007669"/>
    <property type="project" value="InterPro"/>
</dbReference>
<dbReference type="SUPFAM" id="SSF53187">
    <property type="entry name" value="Zn-dependent exopeptidases"/>
    <property type="match status" value="1"/>
</dbReference>
<dbReference type="SMART" id="SM00287">
    <property type="entry name" value="SH3b"/>
    <property type="match status" value="1"/>
</dbReference>
<proteinExistence type="predicted"/>
<dbReference type="InterPro" id="IPR050695">
    <property type="entry name" value="N-acetylmuramoyl_amidase_3"/>
</dbReference>
<evidence type="ECO:0000259" key="3">
    <source>
        <dbReference type="PROSITE" id="PS51781"/>
    </source>
</evidence>
<dbReference type="InterPro" id="IPR002508">
    <property type="entry name" value="MurNAc-LAA_cat"/>
</dbReference>
<dbReference type="GO" id="GO:0030288">
    <property type="term" value="C:outer membrane-bounded periplasmic space"/>
    <property type="evidence" value="ECO:0007669"/>
    <property type="project" value="TreeGrafter"/>
</dbReference>